<proteinExistence type="predicted"/>
<dbReference type="RefSeq" id="WP_010973591.1">
    <property type="nucleotide sequence ID" value="NZ_CP043963.1"/>
</dbReference>
<evidence type="ECO:0000313" key="2">
    <source>
        <dbReference type="Proteomes" id="UP000198917"/>
    </source>
</evidence>
<name>A0A7Y0XPT9_9HYPH</name>
<comment type="caution">
    <text evidence="1">The sequence shown here is derived from an EMBL/GenBank/DDBJ whole genome shotgun (WGS) entry which is preliminary data.</text>
</comment>
<accession>A0A7Y0XPT9</accession>
<dbReference type="GeneID" id="1136013"/>
<dbReference type="Proteomes" id="UP000198917">
    <property type="component" value="Unassembled WGS sequence"/>
</dbReference>
<gene>
    <name evidence="1" type="ORF">SAMN05428983_4320</name>
</gene>
<evidence type="ECO:0000313" key="1">
    <source>
        <dbReference type="EMBL" id="SDK24938.1"/>
    </source>
</evidence>
<sequence>MTISKDGKQTESADPHWIEWVTGTISTLLVAAMFGWIAYDIYRYSPEEARFEIAVTGVEGQTGQYRVKFAIHNLSMTTAAQVNVRGDLEQNGASPENADVTFDYVASESKDNGTLFFRSDPRNGTLTLTVAGYTEP</sequence>
<dbReference type="NCBIfam" id="TIGR02588">
    <property type="entry name" value="TIGR02588 family protein"/>
    <property type="match status" value="1"/>
</dbReference>
<dbReference type="InterPro" id="IPR013417">
    <property type="entry name" value="CHP02588"/>
</dbReference>
<protein>
    <submittedName>
        <fullName evidence="1">TIGR02588 family protein</fullName>
    </submittedName>
</protein>
<reference evidence="1 2" key="1">
    <citation type="submission" date="2016-10" db="EMBL/GenBank/DDBJ databases">
        <authorList>
            <person name="Varghese N."/>
            <person name="Submissions S."/>
        </authorList>
    </citation>
    <scope>NUCLEOTIDE SEQUENCE [LARGE SCALE GENOMIC DNA]</scope>
    <source>
        <strain evidence="1 2">PDC82</strain>
    </source>
</reference>
<dbReference type="AlphaFoldDB" id="A0A7Y0XPT9"/>
<dbReference type="OMA" id="IAWIGKD"/>
<organism evidence="1 2">
    <name type="scientific">Agrobacterium fabrum</name>
    <dbReference type="NCBI Taxonomy" id="1176649"/>
    <lineage>
        <taxon>Bacteria</taxon>
        <taxon>Pseudomonadati</taxon>
        <taxon>Pseudomonadota</taxon>
        <taxon>Alphaproteobacteria</taxon>
        <taxon>Hyphomicrobiales</taxon>
        <taxon>Rhizobiaceae</taxon>
        <taxon>Rhizobium/Agrobacterium group</taxon>
        <taxon>Agrobacterium</taxon>
        <taxon>Agrobacterium tumefaciens complex</taxon>
    </lineage>
</organism>
<dbReference type="EMBL" id="FNEW01000006">
    <property type="protein sequence ID" value="SDK24938.1"/>
    <property type="molecule type" value="Genomic_DNA"/>
</dbReference>